<dbReference type="OrthoDB" id="8117402at2759"/>
<organism evidence="1 2">
    <name type="scientific">Araneus ventricosus</name>
    <name type="common">Orbweaver spider</name>
    <name type="synonym">Epeira ventricosa</name>
    <dbReference type="NCBI Taxonomy" id="182803"/>
    <lineage>
        <taxon>Eukaryota</taxon>
        <taxon>Metazoa</taxon>
        <taxon>Ecdysozoa</taxon>
        <taxon>Arthropoda</taxon>
        <taxon>Chelicerata</taxon>
        <taxon>Arachnida</taxon>
        <taxon>Araneae</taxon>
        <taxon>Araneomorphae</taxon>
        <taxon>Entelegynae</taxon>
        <taxon>Araneoidea</taxon>
        <taxon>Araneidae</taxon>
        <taxon>Araneus</taxon>
    </lineage>
</organism>
<name>A0A4Y2RFK5_ARAVE</name>
<protein>
    <recommendedName>
        <fullName evidence="3">DUF4817 domain-containing protein</fullName>
    </recommendedName>
</protein>
<dbReference type="Proteomes" id="UP000499080">
    <property type="component" value="Unassembled WGS sequence"/>
</dbReference>
<sequence length="108" mass="11837">MPLTKEERIDIILLTGCGTTRHVVRTFNATHRTQITHDNVTKLIMKIIRTGSVADANRSGTPKSATDEGKSTQVLAAMARYPSKRTQCLSAQIGISQSSVTRNLRANK</sequence>
<gene>
    <name evidence="1" type="ORF">AVEN_271777_1</name>
</gene>
<evidence type="ECO:0008006" key="3">
    <source>
        <dbReference type="Google" id="ProtNLM"/>
    </source>
</evidence>
<accession>A0A4Y2RFK5</accession>
<evidence type="ECO:0000313" key="1">
    <source>
        <dbReference type="EMBL" id="GBN74547.1"/>
    </source>
</evidence>
<proteinExistence type="predicted"/>
<comment type="caution">
    <text evidence="1">The sequence shown here is derived from an EMBL/GenBank/DDBJ whole genome shotgun (WGS) entry which is preliminary data.</text>
</comment>
<reference evidence="1 2" key="1">
    <citation type="journal article" date="2019" name="Sci. Rep.">
        <title>Orb-weaving spider Araneus ventricosus genome elucidates the spidroin gene catalogue.</title>
        <authorList>
            <person name="Kono N."/>
            <person name="Nakamura H."/>
            <person name="Ohtoshi R."/>
            <person name="Moran D.A.P."/>
            <person name="Shinohara A."/>
            <person name="Yoshida Y."/>
            <person name="Fujiwara M."/>
            <person name="Mori M."/>
            <person name="Tomita M."/>
            <person name="Arakawa K."/>
        </authorList>
    </citation>
    <scope>NUCLEOTIDE SEQUENCE [LARGE SCALE GENOMIC DNA]</scope>
</reference>
<keyword evidence="2" id="KW-1185">Reference proteome</keyword>
<dbReference type="EMBL" id="BGPR01016921">
    <property type="protein sequence ID" value="GBN74547.1"/>
    <property type="molecule type" value="Genomic_DNA"/>
</dbReference>
<evidence type="ECO:0000313" key="2">
    <source>
        <dbReference type="Proteomes" id="UP000499080"/>
    </source>
</evidence>
<dbReference type="AlphaFoldDB" id="A0A4Y2RFK5"/>